<proteinExistence type="predicted"/>
<dbReference type="RefSeq" id="WP_073413287.1">
    <property type="nucleotide sequence ID" value="NZ_FQWC01000001.1"/>
</dbReference>
<evidence type="ECO:0000313" key="2">
    <source>
        <dbReference type="EMBL" id="SHF96697.1"/>
    </source>
</evidence>
<keyword evidence="1" id="KW-1133">Transmembrane helix</keyword>
<keyword evidence="3" id="KW-1185">Reference proteome</keyword>
<reference evidence="3" key="1">
    <citation type="submission" date="2016-11" db="EMBL/GenBank/DDBJ databases">
        <authorList>
            <person name="Varghese N."/>
            <person name="Submissions S."/>
        </authorList>
    </citation>
    <scope>NUCLEOTIDE SEQUENCE [LARGE SCALE GENOMIC DNA]</scope>
    <source>
        <strain evidence="3">DSM 17963</strain>
    </source>
</reference>
<evidence type="ECO:0000256" key="1">
    <source>
        <dbReference type="SAM" id="Phobius"/>
    </source>
</evidence>
<dbReference type="STRING" id="370979.SAMN05443663_101658"/>
<sequence>METCQFTNEKTLDQFYKMISVKTRNGFVIVEHNEKLPYVVLCREKKIVKHSLHFFLTCLTFGLWSIVWIYLIVTLSRKTNILVAVDEDGNLFEDKCLSA</sequence>
<evidence type="ECO:0000313" key="3">
    <source>
        <dbReference type="Proteomes" id="UP000184071"/>
    </source>
</evidence>
<organism evidence="2 3">
    <name type="scientific">Flavobacterium defluvii</name>
    <dbReference type="NCBI Taxonomy" id="370979"/>
    <lineage>
        <taxon>Bacteria</taxon>
        <taxon>Pseudomonadati</taxon>
        <taxon>Bacteroidota</taxon>
        <taxon>Flavobacteriia</taxon>
        <taxon>Flavobacteriales</taxon>
        <taxon>Flavobacteriaceae</taxon>
        <taxon>Flavobacterium</taxon>
    </lineage>
</organism>
<dbReference type="OrthoDB" id="1361771at2"/>
<name>A0A1M5FYQ9_9FLAO</name>
<keyword evidence="1" id="KW-0472">Membrane</keyword>
<dbReference type="Proteomes" id="UP000184071">
    <property type="component" value="Unassembled WGS sequence"/>
</dbReference>
<gene>
    <name evidence="2" type="ORF">SAMN05443663_101658</name>
</gene>
<keyword evidence="1" id="KW-0812">Transmembrane</keyword>
<protein>
    <submittedName>
        <fullName evidence="2">Uncharacterized protein</fullName>
    </submittedName>
</protein>
<dbReference type="EMBL" id="FQWC01000001">
    <property type="protein sequence ID" value="SHF96697.1"/>
    <property type="molecule type" value="Genomic_DNA"/>
</dbReference>
<feature type="transmembrane region" description="Helical" evidence="1">
    <location>
        <begin position="52"/>
        <end position="73"/>
    </location>
</feature>
<dbReference type="AlphaFoldDB" id="A0A1M5FYQ9"/>
<accession>A0A1M5FYQ9</accession>